<evidence type="ECO:0000256" key="1">
    <source>
        <dbReference type="SAM" id="MobiDB-lite"/>
    </source>
</evidence>
<sequence>MADAIYAAPPRAINPARNTKLTPGWSRADADPAVGTPSAVGHGLMTAGLPNAPSASVPQVR</sequence>
<feature type="region of interest" description="Disordered" evidence="1">
    <location>
        <begin position="1"/>
        <end position="61"/>
    </location>
</feature>
<proteinExistence type="predicted"/>
<protein>
    <submittedName>
        <fullName evidence="2">Uncharacterized protein</fullName>
    </submittedName>
</protein>
<evidence type="ECO:0000313" key="2">
    <source>
        <dbReference type="EMBL" id="MBB3938318.1"/>
    </source>
</evidence>
<reference evidence="2 3" key="1">
    <citation type="submission" date="2020-08" db="EMBL/GenBank/DDBJ databases">
        <title>Genomic Encyclopedia of Type Strains, Phase IV (KMG-IV): sequencing the most valuable type-strain genomes for metagenomic binning, comparative biology and taxonomic classification.</title>
        <authorList>
            <person name="Goeker M."/>
        </authorList>
    </citation>
    <scope>NUCLEOTIDE SEQUENCE [LARGE SCALE GENOMIC DNA]</scope>
    <source>
        <strain evidence="2 3">DSM 25024</strain>
    </source>
</reference>
<comment type="caution">
    <text evidence="2">The sequence shown here is derived from an EMBL/GenBank/DDBJ whole genome shotgun (WGS) entry which is preliminary data.</text>
</comment>
<dbReference type="Proteomes" id="UP000531216">
    <property type="component" value="Unassembled WGS sequence"/>
</dbReference>
<feature type="compositionally biased region" description="Low complexity" evidence="1">
    <location>
        <begin position="1"/>
        <end position="18"/>
    </location>
</feature>
<dbReference type="AlphaFoldDB" id="A0A7W6BUM2"/>
<name>A0A7W6BUM2_9HYPH</name>
<accession>A0A7W6BUM2</accession>
<keyword evidence="3" id="KW-1185">Reference proteome</keyword>
<organism evidence="2 3">
    <name type="scientific">Aureimonas phyllosphaerae</name>
    <dbReference type="NCBI Taxonomy" id="1166078"/>
    <lineage>
        <taxon>Bacteria</taxon>
        <taxon>Pseudomonadati</taxon>
        <taxon>Pseudomonadota</taxon>
        <taxon>Alphaproteobacteria</taxon>
        <taxon>Hyphomicrobiales</taxon>
        <taxon>Aurantimonadaceae</taxon>
        <taxon>Aureimonas</taxon>
    </lineage>
</organism>
<dbReference type="RefSeq" id="WP_183193333.1">
    <property type="nucleotide sequence ID" value="NZ_JACIDO010000029.1"/>
</dbReference>
<gene>
    <name evidence="2" type="ORF">GGR05_004490</name>
</gene>
<dbReference type="EMBL" id="JACIDO010000029">
    <property type="protein sequence ID" value="MBB3938318.1"/>
    <property type="molecule type" value="Genomic_DNA"/>
</dbReference>
<evidence type="ECO:0000313" key="3">
    <source>
        <dbReference type="Proteomes" id="UP000531216"/>
    </source>
</evidence>